<evidence type="ECO:0000256" key="2">
    <source>
        <dbReference type="ARBA" id="ARBA00022962"/>
    </source>
</evidence>
<comment type="caution">
    <text evidence="3">The sequence shown here is derived from an EMBL/GenBank/DDBJ whole genome shotgun (WGS) entry which is preliminary data.</text>
</comment>
<evidence type="ECO:0000313" key="3">
    <source>
        <dbReference type="EMBL" id="HBK54307.1"/>
    </source>
</evidence>
<organism evidence="3 4">
    <name type="scientific">Syntrophomonas wolfei</name>
    <dbReference type="NCBI Taxonomy" id="863"/>
    <lineage>
        <taxon>Bacteria</taxon>
        <taxon>Bacillati</taxon>
        <taxon>Bacillota</taxon>
        <taxon>Clostridia</taxon>
        <taxon>Eubacteriales</taxon>
        <taxon>Syntrophomonadaceae</taxon>
        <taxon>Syntrophomonas</taxon>
    </lineage>
</organism>
<dbReference type="PANTHER" id="PTHR11907">
    <property type="entry name" value="AMIDOPHOSPHORIBOSYLTRANSFERASE"/>
    <property type="match status" value="1"/>
</dbReference>
<reference evidence="3 4" key="1">
    <citation type="journal article" date="2018" name="Nat. Biotechnol.">
        <title>A standardized bacterial taxonomy based on genome phylogeny substantially revises the tree of life.</title>
        <authorList>
            <person name="Parks D.H."/>
            <person name="Chuvochina M."/>
            <person name="Waite D.W."/>
            <person name="Rinke C."/>
            <person name="Skarshewski A."/>
            <person name="Chaumeil P.A."/>
            <person name="Hugenholtz P."/>
        </authorList>
    </citation>
    <scope>NUCLEOTIDE SEQUENCE [LARGE SCALE GENOMIC DNA]</scope>
    <source>
        <strain evidence="3">UBA10948</strain>
    </source>
</reference>
<keyword evidence="1 3" id="KW-0808">Transferase</keyword>
<evidence type="ECO:0000313" key="4">
    <source>
        <dbReference type="Proteomes" id="UP000263273"/>
    </source>
</evidence>
<dbReference type="Gene3D" id="3.40.50.2020">
    <property type="match status" value="1"/>
</dbReference>
<accession>A0A354Z1G9</accession>
<dbReference type="GO" id="GO:0004044">
    <property type="term" value="F:amidophosphoribosyltransferase activity"/>
    <property type="evidence" value="ECO:0007669"/>
    <property type="project" value="UniProtKB-EC"/>
</dbReference>
<dbReference type="InterPro" id="IPR000836">
    <property type="entry name" value="PRTase_dom"/>
</dbReference>
<dbReference type="EC" id="2.4.2.14" evidence="3"/>
<dbReference type="EMBL" id="DNZF01000221">
    <property type="protein sequence ID" value="HBK54307.1"/>
    <property type="molecule type" value="Genomic_DNA"/>
</dbReference>
<sequence>VGRTFIQPTQKMRELGVKLKLNAIDEVVCGKRIIMVDDSIVRGTTSKKIVQMLREAGATEVH</sequence>
<proteinExistence type="predicted"/>
<feature type="non-terminal residue" evidence="3">
    <location>
        <position position="62"/>
    </location>
</feature>
<keyword evidence="2" id="KW-0315">Glutamine amidotransferase</keyword>
<feature type="non-terminal residue" evidence="3">
    <location>
        <position position="1"/>
    </location>
</feature>
<dbReference type="CDD" id="cd06223">
    <property type="entry name" value="PRTases_typeI"/>
    <property type="match status" value="1"/>
</dbReference>
<dbReference type="AlphaFoldDB" id="A0A354Z1G9"/>
<protein>
    <submittedName>
        <fullName evidence="3">Amidophosphoribosyltransferase</fullName>
        <ecNumber evidence="3">2.4.2.14</ecNumber>
    </submittedName>
</protein>
<evidence type="ECO:0000256" key="1">
    <source>
        <dbReference type="ARBA" id="ARBA00022679"/>
    </source>
</evidence>
<name>A0A354Z1G9_9FIRM</name>
<dbReference type="SUPFAM" id="SSF53271">
    <property type="entry name" value="PRTase-like"/>
    <property type="match status" value="1"/>
</dbReference>
<keyword evidence="3" id="KW-0328">Glycosyltransferase</keyword>
<dbReference type="InterPro" id="IPR029057">
    <property type="entry name" value="PRTase-like"/>
</dbReference>
<gene>
    <name evidence="3" type="ORF">DDZ44_10255</name>
</gene>
<dbReference type="Proteomes" id="UP000263273">
    <property type="component" value="Unassembled WGS sequence"/>
</dbReference>